<keyword evidence="4" id="KW-1185">Reference proteome</keyword>
<dbReference type="GO" id="GO:0006281">
    <property type="term" value="P:DNA repair"/>
    <property type="evidence" value="ECO:0007669"/>
    <property type="project" value="UniProtKB-UniRule"/>
</dbReference>
<feature type="domain" description="MMS19 N-terminal" evidence="2">
    <location>
        <begin position="46"/>
        <end position="98"/>
    </location>
</feature>
<dbReference type="GO" id="GO:0051604">
    <property type="term" value="P:protein maturation"/>
    <property type="evidence" value="ECO:0007669"/>
    <property type="project" value="UniProtKB-UniRule"/>
</dbReference>
<comment type="similarity">
    <text evidence="1">Belongs to the MET18/MMS19 family.</text>
</comment>
<proteinExistence type="inferred from homology"/>
<comment type="function">
    <text evidence="1">Key component of the cytosolic iron-sulfur protein assembly (CIA) complex, a multiprotein complex that mediates the incorporation of iron-sulfur cluster into apoproteins specifically involved in DNA metabolism and genomic integrity. In the CIA complex, MMS19 acts as an adapter between early-acting CIA components and a subset of cellular target iron-sulfur proteins.</text>
</comment>
<dbReference type="GO" id="GO:0016226">
    <property type="term" value="P:iron-sulfur cluster assembly"/>
    <property type="evidence" value="ECO:0007669"/>
    <property type="project" value="UniProtKB-UniRule"/>
</dbReference>
<evidence type="ECO:0000256" key="1">
    <source>
        <dbReference type="RuleBase" id="RU367072"/>
    </source>
</evidence>
<keyword evidence="1" id="KW-0227">DNA damage</keyword>
<comment type="subcellular location">
    <subcellularLocation>
        <location evidence="1">Nucleus</location>
    </subcellularLocation>
</comment>
<evidence type="ECO:0000313" key="3">
    <source>
        <dbReference type="EMBL" id="THF99070.1"/>
    </source>
</evidence>
<keyword evidence="1" id="KW-0539">Nucleus</keyword>
<dbReference type="InterPro" id="IPR039920">
    <property type="entry name" value="MMS19"/>
</dbReference>
<dbReference type="EMBL" id="SDRB02012048">
    <property type="protein sequence ID" value="THF99070.1"/>
    <property type="molecule type" value="Genomic_DNA"/>
</dbReference>
<dbReference type="InterPro" id="IPR029240">
    <property type="entry name" value="MMS19_N"/>
</dbReference>
<dbReference type="AlphaFoldDB" id="A0A4S4D9A3"/>
<dbReference type="GO" id="GO:0005634">
    <property type="term" value="C:nucleus"/>
    <property type="evidence" value="ECO:0007669"/>
    <property type="project" value="UniProtKB-SubCell"/>
</dbReference>
<sequence>MADSTHLVKHIESYVDSSSSPSQQSASLDAITALLKNDMLTIEALVREMEMYLTITDSIIRARGILLLAELLGRLASKPVDDASIRSLIGFFTERLRSPKREARRGEATLQRFISTEARRNGEARSKRIKRGLGVEARGD</sequence>
<reference evidence="3 4" key="1">
    <citation type="journal article" date="2018" name="Proc. Natl. Acad. Sci. U.S.A.">
        <title>Draft genome sequence of Camellia sinensis var. sinensis provides insights into the evolution of the tea genome and tea quality.</title>
        <authorList>
            <person name="Wei C."/>
            <person name="Yang H."/>
            <person name="Wang S."/>
            <person name="Zhao J."/>
            <person name="Liu C."/>
            <person name="Gao L."/>
            <person name="Xia E."/>
            <person name="Lu Y."/>
            <person name="Tai Y."/>
            <person name="She G."/>
            <person name="Sun J."/>
            <person name="Cao H."/>
            <person name="Tong W."/>
            <person name="Gao Q."/>
            <person name="Li Y."/>
            <person name="Deng W."/>
            <person name="Jiang X."/>
            <person name="Wang W."/>
            <person name="Chen Q."/>
            <person name="Zhang S."/>
            <person name="Li H."/>
            <person name="Wu J."/>
            <person name="Wang P."/>
            <person name="Li P."/>
            <person name="Shi C."/>
            <person name="Zheng F."/>
            <person name="Jian J."/>
            <person name="Huang B."/>
            <person name="Shan D."/>
            <person name="Shi M."/>
            <person name="Fang C."/>
            <person name="Yue Y."/>
            <person name="Li F."/>
            <person name="Li D."/>
            <person name="Wei S."/>
            <person name="Han B."/>
            <person name="Jiang C."/>
            <person name="Yin Y."/>
            <person name="Xia T."/>
            <person name="Zhang Z."/>
            <person name="Bennetzen J.L."/>
            <person name="Zhao S."/>
            <person name="Wan X."/>
        </authorList>
    </citation>
    <scope>NUCLEOTIDE SEQUENCE [LARGE SCALE GENOMIC DNA]</scope>
    <source>
        <strain evidence="4">cv. Shuchazao</strain>
        <tissue evidence="3">Leaf</tissue>
    </source>
</reference>
<dbReference type="GO" id="GO:0097361">
    <property type="term" value="C:cytosolic [4Fe-4S] assembly targeting complex"/>
    <property type="evidence" value="ECO:0007669"/>
    <property type="project" value="UniProtKB-UniRule"/>
</dbReference>
<organism evidence="3 4">
    <name type="scientific">Camellia sinensis var. sinensis</name>
    <name type="common">China tea</name>
    <dbReference type="NCBI Taxonomy" id="542762"/>
    <lineage>
        <taxon>Eukaryota</taxon>
        <taxon>Viridiplantae</taxon>
        <taxon>Streptophyta</taxon>
        <taxon>Embryophyta</taxon>
        <taxon>Tracheophyta</taxon>
        <taxon>Spermatophyta</taxon>
        <taxon>Magnoliopsida</taxon>
        <taxon>eudicotyledons</taxon>
        <taxon>Gunneridae</taxon>
        <taxon>Pentapetalae</taxon>
        <taxon>asterids</taxon>
        <taxon>Ericales</taxon>
        <taxon>Theaceae</taxon>
        <taxon>Camellia</taxon>
    </lineage>
</organism>
<dbReference type="STRING" id="542762.A0A4S4D9A3"/>
<dbReference type="Proteomes" id="UP000306102">
    <property type="component" value="Unassembled WGS sequence"/>
</dbReference>
<gene>
    <name evidence="3" type="ORF">TEA_007027</name>
</gene>
<keyword evidence="1" id="KW-0234">DNA repair</keyword>
<comment type="caution">
    <text evidence="3">The sequence shown here is derived from an EMBL/GenBank/DDBJ whole genome shotgun (WGS) entry which is preliminary data.</text>
</comment>
<dbReference type="PANTHER" id="PTHR12891:SF0">
    <property type="entry name" value="MMS19 NUCLEOTIDE EXCISION REPAIR PROTEIN HOMOLOG"/>
    <property type="match status" value="1"/>
</dbReference>
<dbReference type="Pfam" id="PF14500">
    <property type="entry name" value="MMS19_N"/>
    <property type="match status" value="1"/>
</dbReference>
<evidence type="ECO:0000313" key="4">
    <source>
        <dbReference type="Proteomes" id="UP000306102"/>
    </source>
</evidence>
<name>A0A4S4D9A3_CAMSN</name>
<protein>
    <recommendedName>
        <fullName evidence="1">MMS19 nucleotide excision repair protein</fullName>
    </recommendedName>
</protein>
<dbReference type="PANTHER" id="PTHR12891">
    <property type="entry name" value="DNA REPAIR/TRANSCRIPTION PROTEIN MET18/MMS19"/>
    <property type="match status" value="1"/>
</dbReference>
<evidence type="ECO:0000259" key="2">
    <source>
        <dbReference type="Pfam" id="PF14500"/>
    </source>
</evidence>
<accession>A0A4S4D9A3</accession>